<comment type="caution">
    <text evidence="2">The sequence shown here is derived from an EMBL/GenBank/DDBJ whole genome shotgun (WGS) entry which is preliminary data.</text>
</comment>
<reference evidence="3" key="2">
    <citation type="submission" date="2024-06" db="EMBL/GenBank/DDBJ databases">
        <title>Vaginal Lactobacillus fatty acid response mechanisms reveal a metabolite-targeted strategy for bacterial vaginosis treatment.</title>
        <authorList>
            <person name="Zhu M."/>
            <person name="Blainey P.C."/>
            <person name="Bloom S.M."/>
            <person name="Kwon D.S."/>
        </authorList>
    </citation>
    <scope>NUCLEOTIDE SEQUENCE</scope>
    <source>
        <strain evidence="3">194_F1_1</strain>
    </source>
</reference>
<feature type="transmembrane region" description="Helical" evidence="1">
    <location>
        <begin position="12"/>
        <end position="33"/>
    </location>
</feature>
<dbReference type="AlphaFoldDB" id="A0A135YRW5"/>
<reference evidence="2" key="1">
    <citation type="submission" date="2020-07" db="EMBL/GenBank/DDBJ databases">
        <title>Comparative genomics analyses of Lactobacillus crispatus isolated from different ecological niches.</title>
        <authorList>
            <person name="Mancino W."/>
            <person name="Mancabelli L."/>
            <person name="Lugli G.A."/>
            <person name="Milani C."/>
            <person name="Viappiani A."/>
            <person name="Anzalone R."/>
            <person name="Longhi G."/>
            <person name="Ventura M."/>
            <person name="Turroni F."/>
        </authorList>
    </citation>
    <scope>NUCLEOTIDE SEQUENCE</scope>
    <source>
        <strain evidence="2">LB65</strain>
    </source>
</reference>
<accession>A0A135YRW5</accession>
<organism evidence="2 4">
    <name type="scientific">Lactobacillus crispatus</name>
    <dbReference type="NCBI Taxonomy" id="47770"/>
    <lineage>
        <taxon>Bacteria</taxon>
        <taxon>Bacillati</taxon>
        <taxon>Bacillota</taxon>
        <taxon>Bacilli</taxon>
        <taxon>Lactobacillales</taxon>
        <taxon>Lactobacillaceae</taxon>
        <taxon>Lactobacillus</taxon>
    </lineage>
</organism>
<dbReference type="Proteomes" id="UP001194414">
    <property type="component" value="Unassembled WGS sequence"/>
</dbReference>
<evidence type="ECO:0000313" key="4">
    <source>
        <dbReference type="Proteomes" id="UP001194414"/>
    </source>
</evidence>
<keyword evidence="1" id="KW-0472">Membrane</keyword>
<dbReference type="EMBL" id="JBETVU010000012">
    <property type="protein sequence ID" value="MES5149665.1"/>
    <property type="molecule type" value="Genomic_DNA"/>
</dbReference>
<dbReference type="Proteomes" id="UP001434419">
    <property type="component" value="Unassembled WGS sequence"/>
</dbReference>
<dbReference type="EMBL" id="JACCPP010000009">
    <property type="protein sequence ID" value="MBI1707616.1"/>
    <property type="molecule type" value="Genomic_DNA"/>
</dbReference>
<evidence type="ECO:0000256" key="1">
    <source>
        <dbReference type="SAM" id="Phobius"/>
    </source>
</evidence>
<evidence type="ECO:0000313" key="3">
    <source>
        <dbReference type="EMBL" id="MES5149665.1"/>
    </source>
</evidence>
<dbReference type="RefSeq" id="WP_005718746.1">
    <property type="nucleotide sequence ID" value="NZ_CAZZQD010000001.1"/>
</dbReference>
<evidence type="ECO:0000313" key="2">
    <source>
        <dbReference type="EMBL" id="MBI1707616.1"/>
    </source>
</evidence>
<sequence length="54" mass="6210">MLKPKKKTHNVKGSALLSSVLVLMTTLLFIKMYQDIYHASMENNRLIIECLTDD</sequence>
<proteinExistence type="predicted"/>
<keyword evidence="1" id="KW-1133">Transmembrane helix</keyword>
<evidence type="ECO:0000313" key="5">
    <source>
        <dbReference type="Proteomes" id="UP001434419"/>
    </source>
</evidence>
<gene>
    <name evidence="3" type="ORF">ABVC42_06965</name>
    <name evidence="2" type="ORF">HYQ56_0595</name>
</gene>
<keyword evidence="5" id="KW-1185">Reference proteome</keyword>
<protein>
    <submittedName>
        <fullName evidence="2">Uncharacterized protein</fullName>
    </submittedName>
</protein>
<keyword evidence="1" id="KW-0812">Transmembrane</keyword>
<name>A0A135YRW5_9LACO</name>